<protein>
    <recommendedName>
        <fullName evidence="7">Hemolysin activator protein</fullName>
    </recommendedName>
</protein>
<reference evidence="6" key="1">
    <citation type="submission" date="2018-06" db="EMBL/GenBank/DDBJ databases">
        <authorList>
            <person name="Zhirakovskaya E."/>
        </authorList>
    </citation>
    <scope>NUCLEOTIDE SEQUENCE</scope>
</reference>
<evidence type="ECO:0000256" key="3">
    <source>
        <dbReference type="ARBA" id="ARBA00023237"/>
    </source>
</evidence>
<dbReference type="AlphaFoldDB" id="A0A3B0X3U2"/>
<dbReference type="Gene3D" id="3.10.20.310">
    <property type="entry name" value="membrane protein fhac"/>
    <property type="match status" value="1"/>
</dbReference>
<evidence type="ECO:0000259" key="4">
    <source>
        <dbReference type="Pfam" id="PF03865"/>
    </source>
</evidence>
<name>A0A3B0X3U2_9ZZZZ</name>
<dbReference type="InterPro" id="IPR013686">
    <property type="entry name" value="Polypept-transport_assoc_ShlB"/>
</dbReference>
<keyword evidence="1" id="KW-0472">Membrane</keyword>
<dbReference type="PANTHER" id="PTHR34597">
    <property type="entry name" value="SLR1661 PROTEIN"/>
    <property type="match status" value="1"/>
</dbReference>
<dbReference type="InterPro" id="IPR051544">
    <property type="entry name" value="TPS_OM_transporter"/>
</dbReference>
<proteinExistence type="predicted"/>
<evidence type="ECO:0000259" key="5">
    <source>
        <dbReference type="Pfam" id="PF08479"/>
    </source>
</evidence>
<keyword evidence="3" id="KW-0998">Cell outer membrane</keyword>
<dbReference type="Pfam" id="PF03865">
    <property type="entry name" value="ShlB"/>
    <property type="match status" value="1"/>
</dbReference>
<organism evidence="6">
    <name type="scientific">hydrothermal vent metagenome</name>
    <dbReference type="NCBI Taxonomy" id="652676"/>
    <lineage>
        <taxon>unclassified sequences</taxon>
        <taxon>metagenomes</taxon>
        <taxon>ecological metagenomes</taxon>
    </lineage>
</organism>
<dbReference type="EMBL" id="UOFG01000020">
    <property type="protein sequence ID" value="VAW58142.1"/>
    <property type="molecule type" value="Genomic_DNA"/>
</dbReference>
<keyword evidence="1" id="KW-1134">Transmembrane beta strand</keyword>
<dbReference type="GO" id="GO:0008320">
    <property type="term" value="F:protein transmembrane transporter activity"/>
    <property type="evidence" value="ECO:0007669"/>
    <property type="project" value="TreeGrafter"/>
</dbReference>
<dbReference type="GO" id="GO:0046819">
    <property type="term" value="P:protein secretion by the type V secretion system"/>
    <property type="evidence" value="ECO:0007669"/>
    <property type="project" value="TreeGrafter"/>
</dbReference>
<sequence>MSLTASAGFLEMPEITQFPALQRESMLQDMDIPSVRDRDPDPDSGPRLNVRQFKLQGIVEFPELGITKKNIDRQIERIRFELMREYELLDSGYTELEVNEVIDLLVGIEKETLDRHVTDLELQKLVWLIRKQRSQRGITLGAIETVADKLTQFYRERGFILAKAYIPEQKIRDGVVIITLLLGVLGEVEVQGNELYQTDLISSVFRDQYGLPVTSDRVGESLYLINDFPGLSVTGLFEPGTQIGDTQLNLNVKAEKRYHANVRYDNHGSEDTGEQRVYAEVLLNNLAGVADLLHLGALSSFSPDNTTYWQLRYSFNLWSPRWRLGIGRTQNQFIVAQNDAGFLSRLPLSGETIQSDVSLIYKLKRSRVENYTLEFSAENILSDIQLGDIADPRGFLSDEIRNYSLLLNYDILQERGQRLHQGGIRLTSGEFIEGASPGQNEKYAILNADYMLLSFARIPWFDMNTRFILRSSLQFTDSPLSSISQFLLGGPTRARGYAINQFSADNAVYLGADWVFNFPTWVDFELSPAYSLRDIAQPFFFIDAAYGVQKALLNAAQDSEGRFYNAGLGIRFSYLNKFQGNLQLAFPLSSRLSDETLDKPDDRLRLVFDFQYSFQ</sequence>
<keyword evidence="2" id="KW-0812">Transmembrane</keyword>
<feature type="domain" description="Haemolysin activator HlyB C-terminal" evidence="4">
    <location>
        <begin position="244"/>
        <end position="510"/>
    </location>
</feature>
<feature type="domain" description="Polypeptide-transport-associated ShlB-type" evidence="5">
    <location>
        <begin position="134"/>
        <end position="181"/>
    </location>
</feature>
<evidence type="ECO:0000256" key="2">
    <source>
        <dbReference type="ARBA" id="ARBA00022692"/>
    </source>
</evidence>
<evidence type="ECO:0000256" key="1">
    <source>
        <dbReference type="ARBA" id="ARBA00022452"/>
    </source>
</evidence>
<dbReference type="GO" id="GO:0098046">
    <property type="term" value="C:type V protein secretion system complex"/>
    <property type="evidence" value="ECO:0007669"/>
    <property type="project" value="TreeGrafter"/>
</dbReference>
<accession>A0A3B0X3U2</accession>
<dbReference type="PANTHER" id="PTHR34597:SF3">
    <property type="entry name" value="OUTER MEMBRANE TRANSPORTER CDIB"/>
    <property type="match status" value="1"/>
</dbReference>
<dbReference type="InterPro" id="IPR005565">
    <property type="entry name" value="Hemolysn_activator_HlyB_C"/>
</dbReference>
<dbReference type="Gene3D" id="2.40.160.50">
    <property type="entry name" value="membrane protein fhac: a member of the omp85/tpsb transporter family"/>
    <property type="match status" value="1"/>
</dbReference>
<evidence type="ECO:0008006" key="7">
    <source>
        <dbReference type="Google" id="ProtNLM"/>
    </source>
</evidence>
<evidence type="ECO:0000313" key="6">
    <source>
        <dbReference type="EMBL" id="VAW58142.1"/>
    </source>
</evidence>
<gene>
    <name evidence="6" type="ORF">MNBD_GAMMA11-3109</name>
</gene>
<dbReference type="Pfam" id="PF08479">
    <property type="entry name" value="POTRA_2"/>
    <property type="match status" value="1"/>
</dbReference>